<dbReference type="EMBL" id="UFTJ01000003">
    <property type="protein sequence ID" value="SUV53032.1"/>
    <property type="molecule type" value="Genomic_DNA"/>
</dbReference>
<organism evidence="1 2">
    <name type="scientific">Bergeyella zoohelcum</name>
    <dbReference type="NCBI Taxonomy" id="1015"/>
    <lineage>
        <taxon>Bacteria</taxon>
        <taxon>Pseudomonadati</taxon>
        <taxon>Bacteroidota</taxon>
        <taxon>Flavobacteriia</taxon>
        <taxon>Flavobacteriales</taxon>
        <taxon>Weeksellaceae</taxon>
        <taxon>Bergeyella</taxon>
    </lineage>
</organism>
<dbReference type="Proteomes" id="UP000255515">
    <property type="component" value="Unassembled WGS sequence"/>
</dbReference>
<protein>
    <recommendedName>
        <fullName evidence="3">DUF4292 domain-containing protein</fullName>
    </recommendedName>
</protein>
<evidence type="ECO:0008006" key="3">
    <source>
        <dbReference type="Google" id="ProtNLM"/>
    </source>
</evidence>
<proteinExistence type="predicted"/>
<dbReference type="Pfam" id="PF14125">
    <property type="entry name" value="DUF4292"/>
    <property type="match status" value="1"/>
</dbReference>
<reference evidence="1 2" key="1">
    <citation type="submission" date="2018-06" db="EMBL/GenBank/DDBJ databases">
        <authorList>
            <consortium name="Pathogen Informatics"/>
            <person name="Doyle S."/>
        </authorList>
    </citation>
    <scope>NUCLEOTIDE SEQUENCE [LARGE SCALE GENOMIC DNA]</scope>
    <source>
        <strain evidence="1 2">NCTC11661</strain>
    </source>
</reference>
<evidence type="ECO:0000313" key="1">
    <source>
        <dbReference type="EMBL" id="SUV53032.1"/>
    </source>
</evidence>
<gene>
    <name evidence="1" type="ORF">NCTC11661_02179</name>
</gene>
<evidence type="ECO:0000313" key="2">
    <source>
        <dbReference type="Proteomes" id="UP000255515"/>
    </source>
</evidence>
<accession>A0A380ZUJ8</accession>
<dbReference type="InterPro" id="IPR025634">
    <property type="entry name" value="DUF4292"/>
</dbReference>
<name>A0A380ZUJ8_9FLAO</name>
<sequence length="282" mass="32461">MCYLEAMRLILSSFMIILVMLSCKTRSKAVENSQTSSVDSVSGGVDGQRVATTLAFYEKVLIPPKFTQLKITGKVEVNIPNTFTPQLNSTMYIVQDEKIWMNMNVLFINAARALATPNGIEAYVKTERSYIQSDFHYINNLLNVNFINYKTLEKLLLGRTFVKLSSKQYQMHKTKEGYTLASVVPQQFSDTDNEGVYHVKLEYAENYDLLKVDLQDTKSKNKLFIEYLEWVDFEQMRLPKYVKIIIKGGKSGEILLENTKFESQKMNTPFSIPKNYSKIEIQ</sequence>
<dbReference type="AlphaFoldDB" id="A0A380ZUJ8"/>